<proteinExistence type="predicted"/>
<dbReference type="AlphaFoldDB" id="A0A841RPJ6"/>
<gene>
    <name evidence="1" type="ORF">GGQ92_001364</name>
</gene>
<keyword evidence="2" id="KW-1185">Reference proteome</keyword>
<sequence length="160" mass="16970">MGNCHKESGSNCVADVLRLIADRQDDVEDQNCSVSCMRSINELVSPAITSNVNTVPFILYGKDNTPFTGYGANVVSNGSPTFDCVSTFIFRVSEVSEDDSCAVLELLEIGTPVANTDNPCDQIGGEEVEDLSRTGICITVDLDCFCGVSCLPPVALPPAP</sequence>
<evidence type="ECO:0000313" key="1">
    <source>
        <dbReference type="EMBL" id="MBB6512578.1"/>
    </source>
</evidence>
<comment type="caution">
    <text evidence="1">The sequence shown here is derived from an EMBL/GenBank/DDBJ whole genome shotgun (WGS) entry which is preliminary data.</text>
</comment>
<keyword evidence="1" id="KW-0167">Capsid protein</keyword>
<accession>A0A841RPJ6</accession>
<dbReference type="EMBL" id="JACHON010000004">
    <property type="protein sequence ID" value="MBB6512578.1"/>
    <property type="molecule type" value="Genomic_DNA"/>
</dbReference>
<dbReference type="InterPro" id="IPR019593">
    <property type="entry name" value="Spore_coat_protein_Z/Y"/>
</dbReference>
<dbReference type="Proteomes" id="UP000572212">
    <property type="component" value="Unassembled WGS sequence"/>
</dbReference>
<reference evidence="1 2" key="1">
    <citation type="submission" date="2020-08" db="EMBL/GenBank/DDBJ databases">
        <title>Genomic Encyclopedia of Type Strains, Phase IV (KMG-IV): sequencing the most valuable type-strain genomes for metagenomic binning, comparative biology and taxonomic classification.</title>
        <authorList>
            <person name="Goeker M."/>
        </authorList>
    </citation>
    <scope>NUCLEOTIDE SEQUENCE [LARGE SCALE GENOMIC DNA]</scope>
    <source>
        <strain evidence="1 2">DSM 11805</strain>
    </source>
</reference>
<protein>
    <submittedName>
        <fullName evidence="1">Spore coat protein Z</fullName>
    </submittedName>
</protein>
<dbReference type="RefSeq" id="WP_184246062.1">
    <property type="nucleotide sequence ID" value="NZ_BAAACU010000028.1"/>
</dbReference>
<organism evidence="1 2">
    <name type="scientific">Gracilibacillus halotolerans</name>
    <dbReference type="NCBI Taxonomy" id="74386"/>
    <lineage>
        <taxon>Bacteria</taxon>
        <taxon>Bacillati</taxon>
        <taxon>Bacillota</taxon>
        <taxon>Bacilli</taxon>
        <taxon>Bacillales</taxon>
        <taxon>Bacillaceae</taxon>
        <taxon>Gracilibacillus</taxon>
    </lineage>
</organism>
<evidence type="ECO:0000313" key="2">
    <source>
        <dbReference type="Proteomes" id="UP000572212"/>
    </source>
</evidence>
<dbReference type="Pfam" id="PF10612">
    <property type="entry name" value="Spore-coat_CotZ"/>
    <property type="match status" value="1"/>
</dbReference>
<name>A0A841RPJ6_9BACI</name>
<keyword evidence="1" id="KW-0946">Virion</keyword>